<name>A0A2T2XHM0_9FIRM</name>
<proteinExistence type="predicted"/>
<dbReference type="EMBL" id="PXYW01000013">
    <property type="protein sequence ID" value="PSR34015.1"/>
    <property type="molecule type" value="Genomic_DNA"/>
</dbReference>
<accession>A0A2T2XHM0</accession>
<dbReference type="AlphaFoldDB" id="A0A2T2XHM0"/>
<sequence length="85" mass="9219">MMVWSLALILTLGVLGIVYLPYRMAAKDHAVVAGGSIPDGIDLEQEVNHVLHLWYCDICGGRLERLDQVVCPHCGTELGQQGGDS</sequence>
<evidence type="ECO:0000313" key="1">
    <source>
        <dbReference type="EMBL" id="PSR34015.1"/>
    </source>
</evidence>
<comment type="caution">
    <text evidence="1">The sequence shown here is derived from an EMBL/GenBank/DDBJ whole genome shotgun (WGS) entry which is preliminary data.</text>
</comment>
<reference evidence="1 2" key="1">
    <citation type="journal article" date="2014" name="BMC Genomics">
        <title>Comparison of environmental and isolate Sulfobacillus genomes reveals diverse carbon, sulfur, nitrogen, and hydrogen metabolisms.</title>
        <authorList>
            <person name="Justice N.B."/>
            <person name="Norman A."/>
            <person name="Brown C.T."/>
            <person name="Singh A."/>
            <person name="Thomas B.C."/>
            <person name="Banfield J.F."/>
        </authorList>
    </citation>
    <scope>NUCLEOTIDE SEQUENCE [LARGE SCALE GENOMIC DNA]</scope>
    <source>
        <strain evidence="1">AMDSBA4</strain>
    </source>
</reference>
<dbReference type="Proteomes" id="UP000242972">
    <property type="component" value="Unassembled WGS sequence"/>
</dbReference>
<organism evidence="1 2">
    <name type="scientific">Sulfobacillus benefaciens</name>
    <dbReference type="NCBI Taxonomy" id="453960"/>
    <lineage>
        <taxon>Bacteria</taxon>
        <taxon>Bacillati</taxon>
        <taxon>Bacillota</taxon>
        <taxon>Clostridia</taxon>
        <taxon>Eubacteriales</taxon>
        <taxon>Clostridiales Family XVII. Incertae Sedis</taxon>
        <taxon>Sulfobacillus</taxon>
    </lineage>
</organism>
<protein>
    <submittedName>
        <fullName evidence="1">Uncharacterized protein</fullName>
    </submittedName>
</protein>
<gene>
    <name evidence="1" type="ORF">C7B46_07045</name>
</gene>
<evidence type="ECO:0000313" key="2">
    <source>
        <dbReference type="Proteomes" id="UP000242972"/>
    </source>
</evidence>